<evidence type="ECO:0000313" key="2">
    <source>
        <dbReference type="Proteomes" id="UP000249402"/>
    </source>
</evidence>
<organism evidence="1 2">
    <name type="scientific">Aspergillus ibericus CBS 121593</name>
    <dbReference type="NCBI Taxonomy" id="1448316"/>
    <lineage>
        <taxon>Eukaryota</taxon>
        <taxon>Fungi</taxon>
        <taxon>Dikarya</taxon>
        <taxon>Ascomycota</taxon>
        <taxon>Pezizomycotina</taxon>
        <taxon>Eurotiomycetes</taxon>
        <taxon>Eurotiomycetidae</taxon>
        <taxon>Eurotiales</taxon>
        <taxon>Aspergillaceae</taxon>
        <taxon>Aspergillus</taxon>
        <taxon>Aspergillus subgen. Circumdati</taxon>
    </lineage>
</organism>
<dbReference type="AlphaFoldDB" id="A0A395H2J5"/>
<dbReference type="OrthoDB" id="4367324at2759"/>
<evidence type="ECO:0000313" key="1">
    <source>
        <dbReference type="EMBL" id="RAL01435.1"/>
    </source>
</evidence>
<dbReference type="Proteomes" id="UP000249402">
    <property type="component" value="Unassembled WGS sequence"/>
</dbReference>
<name>A0A395H2J5_9EURO</name>
<keyword evidence="2" id="KW-1185">Reference proteome</keyword>
<reference evidence="1 2" key="1">
    <citation type="submission" date="2018-02" db="EMBL/GenBank/DDBJ databases">
        <title>The genomes of Aspergillus section Nigri reveals drivers in fungal speciation.</title>
        <authorList>
            <consortium name="DOE Joint Genome Institute"/>
            <person name="Vesth T.C."/>
            <person name="Nybo J."/>
            <person name="Theobald S."/>
            <person name="Brandl J."/>
            <person name="Frisvad J.C."/>
            <person name="Nielsen K.F."/>
            <person name="Lyhne E.K."/>
            <person name="Kogle M.E."/>
            <person name="Kuo A."/>
            <person name="Riley R."/>
            <person name="Clum A."/>
            <person name="Nolan M."/>
            <person name="Lipzen A."/>
            <person name="Salamov A."/>
            <person name="Henrissat B."/>
            <person name="Wiebenga A."/>
            <person name="De vries R.P."/>
            <person name="Grigoriev I.V."/>
            <person name="Mortensen U.H."/>
            <person name="Andersen M.R."/>
            <person name="Baker S.E."/>
        </authorList>
    </citation>
    <scope>NUCLEOTIDE SEQUENCE [LARGE SCALE GENOMIC DNA]</scope>
    <source>
        <strain evidence="1 2">CBS 121593</strain>
    </source>
</reference>
<proteinExistence type="predicted"/>
<dbReference type="RefSeq" id="XP_025575762.1">
    <property type="nucleotide sequence ID" value="XM_025723173.1"/>
</dbReference>
<protein>
    <submittedName>
        <fullName evidence="1">Uncharacterized protein</fullName>
    </submittedName>
</protein>
<gene>
    <name evidence="1" type="ORF">BO80DRAFT_473666</name>
</gene>
<accession>A0A395H2J5</accession>
<dbReference type="VEuPathDB" id="FungiDB:BO80DRAFT_473666"/>
<sequence>MVVSWTEYGPSMSLLEYLLISLPPIPLQRVVRSRNTTNDHYFHRDITEIMHWPDFNYNSIIQEFGPVLNTVRMNPDPFMSPPAAIRDEPLFQNRWAGVAGQLTPIQYDGGSRGALVDNFRPDTAFVVVGGDYATSPNRGRSTVPADMIEYKQVLSQLNWYIRQHKARYGHILTNTEFVAVKRVEETNGRLALASPIPWSAGGHGQLSVLLGIWYLAMLTTRNDWSLEVR</sequence>
<dbReference type="EMBL" id="KZ824435">
    <property type="protein sequence ID" value="RAL01435.1"/>
    <property type="molecule type" value="Genomic_DNA"/>
</dbReference>
<dbReference type="STRING" id="1448316.A0A395H2J5"/>
<dbReference type="GeneID" id="37228038"/>